<proteinExistence type="predicted"/>
<dbReference type="AlphaFoldDB" id="A0AAD7CP04"/>
<name>A0AAD7CP04_MYCRO</name>
<evidence type="ECO:0000313" key="2">
    <source>
        <dbReference type="Proteomes" id="UP001221757"/>
    </source>
</evidence>
<gene>
    <name evidence="1" type="ORF">B0H17DRAFT_904071</name>
</gene>
<accession>A0AAD7CP04</accession>
<keyword evidence="2" id="KW-1185">Reference proteome</keyword>
<comment type="caution">
    <text evidence="1">The sequence shown here is derived from an EMBL/GenBank/DDBJ whole genome shotgun (WGS) entry which is preliminary data.</text>
</comment>
<reference evidence="1" key="1">
    <citation type="submission" date="2023-03" db="EMBL/GenBank/DDBJ databases">
        <title>Massive genome expansion in bonnet fungi (Mycena s.s.) driven by repeated elements and novel gene families across ecological guilds.</title>
        <authorList>
            <consortium name="Lawrence Berkeley National Laboratory"/>
            <person name="Harder C.B."/>
            <person name="Miyauchi S."/>
            <person name="Viragh M."/>
            <person name="Kuo A."/>
            <person name="Thoen E."/>
            <person name="Andreopoulos B."/>
            <person name="Lu D."/>
            <person name="Skrede I."/>
            <person name="Drula E."/>
            <person name="Henrissat B."/>
            <person name="Morin E."/>
            <person name="Kohler A."/>
            <person name="Barry K."/>
            <person name="LaButti K."/>
            <person name="Morin E."/>
            <person name="Salamov A."/>
            <person name="Lipzen A."/>
            <person name="Mereny Z."/>
            <person name="Hegedus B."/>
            <person name="Baldrian P."/>
            <person name="Stursova M."/>
            <person name="Weitz H."/>
            <person name="Taylor A."/>
            <person name="Grigoriev I.V."/>
            <person name="Nagy L.G."/>
            <person name="Martin F."/>
            <person name="Kauserud H."/>
        </authorList>
    </citation>
    <scope>NUCLEOTIDE SEQUENCE</scope>
    <source>
        <strain evidence="1">CBHHK067</strain>
    </source>
</reference>
<protein>
    <submittedName>
        <fullName evidence="1">Uncharacterized protein</fullName>
    </submittedName>
</protein>
<dbReference type="EMBL" id="JARKIE010000309">
    <property type="protein sequence ID" value="KAJ7655481.1"/>
    <property type="molecule type" value="Genomic_DNA"/>
</dbReference>
<sequence length="66" mass="7675">ARIRDLFTCKSLDGTSHDVALVSMLKPSSWKPNTVWDACRVYEEPKQTQLIFMKYLMRGVYMCPAF</sequence>
<dbReference type="Proteomes" id="UP001221757">
    <property type="component" value="Unassembled WGS sequence"/>
</dbReference>
<organism evidence="1 2">
    <name type="scientific">Mycena rosella</name>
    <name type="common">Pink bonnet</name>
    <name type="synonym">Agaricus rosellus</name>
    <dbReference type="NCBI Taxonomy" id="1033263"/>
    <lineage>
        <taxon>Eukaryota</taxon>
        <taxon>Fungi</taxon>
        <taxon>Dikarya</taxon>
        <taxon>Basidiomycota</taxon>
        <taxon>Agaricomycotina</taxon>
        <taxon>Agaricomycetes</taxon>
        <taxon>Agaricomycetidae</taxon>
        <taxon>Agaricales</taxon>
        <taxon>Marasmiineae</taxon>
        <taxon>Mycenaceae</taxon>
        <taxon>Mycena</taxon>
    </lineage>
</organism>
<feature type="non-terminal residue" evidence="1">
    <location>
        <position position="1"/>
    </location>
</feature>
<evidence type="ECO:0000313" key="1">
    <source>
        <dbReference type="EMBL" id="KAJ7655481.1"/>
    </source>
</evidence>
<feature type="non-terminal residue" evidence="1">
    <location>
        <position position="66"/>
    </location>
</feature>